<dbReference type="InterPro" id="IPR003423">
    <property type="entry name" value="OMP_efflux"/>
</dbReference>
<proteinExistence type="inferred from homology"/>
<keyword evidence="3" id="KW-0175">Coiled coil</keyword>
<dbReference type="SUPFAM" id="SSF56954">
    <property type="entry name" value="Outer membrane efflux proteins (OEP)"/>
    <property type="match status" value="1"/>
</dbReference>
<comment type="subcellular location">
    <subcellularLocation>
        <location evidence="2">Cell outer membrane</location>
        <topology evidence="2">Peripheral membrane protein</topology>
    </subcellularLocation>
</comment>
<dbReference type="Proteomes" id="UP000494117">
    <property type="component" value="Unassembled WGS sequence"/>
</dbReference>
<evidence type="ECO:0000256" key="5">
    <source>
        <dbReference type="SAM" id="SignalP"/>
    </source>
</evidence>
<dbReference type="Pfam" id="PF02321">
    <property type="entry name" value="OEP"/>
    <property type="match status" value="2"/>
</dbReference>
<keyword evidence="2" id="KW-0354">Hemolysis</keyword>
<keyword evidence="2" id="KW-0998">Cell outer membrane</keyword>
<reference evidence="6 7" key="1">
    <citation type="submission" date="2020-04" db="EMBL/GenBank/DDBJ databases">
        <authorList>
            <person name="De Canck E."/>
        </authorList>
    </citation>
    <scope>NUCLEOTIDE SEQUENCE [LARGE SCALE GENOMIC DNA]</scope>
    <source>
        <strain evidence="6 7">LMG 26858</strain>
    </source>
</reference>
<dbReference type="AlphaFoldDB" id="A0A6S7D5X5"/>
<feature type="chain" id="PRO_5028842111" description="Protein CyaE" evidence="5">
    <location>
        <begin position="27"/>
        <end position="515"/>
    </location>
</feature>
<dbReference type="PANTHER" id="PTHR30203">
    <property type="entry name" value="OUTER MEMBRANE CATION EFFLUX PROTEIN"/>
    <property type="match status" value="1"/>
</dbReference>
<dbReference type="PIRSF" id="PIRSF001892">
    <property type="entry name" value="CyaE"/>
    <property type="match status" value="1"/>
</dbReference>
<feature type="region of interest" description="Disordered" evidence="4">
    <location>
        <begin position="31"/>
        <end position="63"/>
    </location>
</feature>
<keyword evidence="2" id="KW-0472">Membrane</keyword>
<evidence type="ECO:0000256" key="2">
    <source>
        <dbReference type="PIRNR" id="PIRNR001892"/>
    </source>
</evidence>
<name>A0A6S7D5X5_9BURK</name>
<evidence type="ECO:0000256" key="3">
    <source>
        <dbReference type="SAM" id="Coils"/>
    </source>
</evidence>
<dbReference type="PANTHER" id="PTHR30203:SF29">
    <property type="entry name" value="PROTEIN CYAE"/>
    <property type="match status" value="1"/>
</dbReference>
<dbReference type="InterPro" id="IPR028351">
    <property type="entry name" value="CyaE"/>
</dbReference>
<dbReference type="GO" id="GO:0009279">
    <property type="term" value="C:cell outer membrane"/>
    <property type="evidence" value="ECO:0007669"/>
    <property type="project" value="UniProtKB-SubCell"/>
</dbReference>
<comment type="function">
    <text evidence="2">CyaE is necessary for transport of calmodulin-sensitive adenylate cyclase-hemolysin (cyclolysin).</text>
</comment>
<dbReference type="GO" id="GO:0031640">
    <property type="term" value="P:killing of cells of another organism"/>
    <property type="evidence" value="ECO:0007669"/>
    <property type="project" value="UniProtKB-KW"/>
</dbReference>
<organism evidence="6 7">
    <name type="scientific">Achromobacter anxifer</name>
    <dbReference type="NCBI Taxonomy" id="1287737"/>
    <lineage>
        <taxon>Bacteria</taxon>
        <taxon>Pseudomonadati</taxon>
        <taxon>Pseudomonadota</taxon>
        <taxon>Betaproteobacteria</taxon>
        <taxon>Burkholderiales</taxon>
        <taxon>Alcaligenaceae</taxon>
        <taxon>Achromobacter</taxon>
    </lineage>
</organism>
<dbReference type="Gene3D" id="1.20.1600.10">
    <property type="entry name" value="Outer membrane efflux proteins (OEP)"/>
    <property type="match status" value="1"/>
</dbReference>
<dbReference type="RefSeq" id="WP_175207133.1">
    <property type="nucleotide sequence ID" value="NZ_CADILG010000013.1"/>
</dbReference>
<dbReference type="InterPro" id="IPR010131">
    <property type="entry name" value="MdtP/NodT-like"/>
</dbReference>
<gene>
    <name evidence="6" type="ORF">LMG26858_02253</name>
</gene>
<protein>
    <recommendedName>
        <fullName evidence="2">Protein CyaE</fullName>
    </recommendedName>
</protein>
<evidence type="ECO:0000256" key="4">
    <source>
        <dbReference type="SAM" id="MobiDB-lite"/>
    </source>
</evidence>
<accession>A0A6S7D5X5</accession>
<evidence type="ECO:0000256" key="1">
    <source>
        <dbReference type="ARBA" id="ARBA00007613"/>
    </source>
</evidence>
<evidence type="ECO:0000313" key="6">
    <source>
        <dbReference type="EMBL" id="CAB3861640.1"/>
    </source>
</evidence>
<dbReference type="EMBL" id="CADILG010000013">
    <property type="protein sequence ID" value="CAB3861640.1"/>
    <property type="molecule type" value="Genomic_DNA"/>
</dbReference>
<feature type="signal peptide" evidence="5">
    <location>
        <begin position="1"/>
        <end position="26"/>
    </location>
</feature>
<keyword evidence="2" id="KW-0813">Transport</keyword>
<feature type="coiled-coil region" evidence="3">
    <location>
        <begin position="404"/>
        <end position="435"/>
    </location>
</feature>
<comment type="similarity">
    <text evidence="1 2">Belongs to the outer membrane factor (OMF) (TC 1.B.17) family.</text>
</comment>
<evidence type="ECO:0000313" key="7">
    <source>
        <dbReference type="Proteomes" id="UP000494117"/>
    </source>
</evidence>
<dbReference type="GO" id="GO:0015562">
    <property type="term" value="F:efflux transmembrane transporter activity"/>
    <property type="evidence" value="ECO:0007669"/>
    <property type="project" value="InterPro"/>
</dbReference>
<keyword evidence="5" id="KW-0732">Signal</keyword>
<keyword evidence="2" id="KW-0204">Cytolysis</keyword>
<sequence length="515" mass="53960">MPLPETPRLSARLPWLALLLSLAGCATSSLDLAPPRPDRPWDPQVNADGAIIPGPARADRPDASYTLPSNARAAALPASPEIDASHEYTLPELIDLAQSANPRTRIAWNTARNAALAAGVVKSVYLPQLAASAIAGWSHGHWANNTPLGQATDDNNTHGTLSVLSLQWLLFDFGGKQARVQAAEQAGVASNIALTAIHQQIIQEVSVAYHGYIASRSRTVNARQSLSNANVLLDAARARYRQGQGTVVEVAQATQNREQVRLALVVAEGAEQDTYLGLITAMGISPLAKPRIAALADQSLSPALTRPVEQIIADALARRPDVLAAYAAEQAEQAKARAADSDFLPKVFMSASTSYASGRSSITAVPALGQQAATVNLDGSRSGSNVFLGVTLPLYDGGMRSAVRMQAQNDAASAGERLSRAKQEATRQIVAAQNALRSGIAANEAAASLLKASRTTYDAALASYRNGIGSLMDATLAQSQMLAAQNAYADSLGNARSAATVLAVATGRVSLLDDR</sequence>
<keyword evidence="7" id="KW-1185">Reference proteome</keyword>